<gene>
    <name evidence="3" type="ORF">BJI69_11340</name>
</gene>
<dbReference type="KEGG" id="lrz:BJI69_11340"/>
<keyword evidence="4" id="KW-1185">Reference proteome</keyword>
<dbReference type="CDD" id="cd03809">
    <property type="entry name" value="GT4_MtfB-like"/>
    <property type="match status" value="2"/>
</dbReference>
<evidence type="ECO:0000259" key="2">
    <source>
        <dbReference type="Pfam" id="PF00534"/>
    </source>
</evidence>
<dbReference type="Gene3D" id="3.40.50.2000">
    <property type="entry name" value="Glycogen Phosphorylase B"/>
    <property type="match status" value="3"/>
</dbReference>
<dbReference type="GO" id="GO:0016757">
    <property type="term" value="F:glycosyltransferase activity"/>
    <property type="evidence" value="ECO:0007669"/>
    <property type="project" value="InterPro"/>
</dbReference>
<evidence type="ECO:0000313" key="4">
    <source>
        <dbReference type="Proteomes" id="UP000182987"/>
    </source>
</evidence>
<dbReference type="GO" id="GO:0009103">
    <property type="term" value="P:lipopolysaccharide biosynthetic process"/>
    <property type="evidence" value="ECO:0007669"/>
    <property type="project" value="TreeGrafter"/>
</dbReference>
<accession>A0A1L3ETU2</accession>
<dbReference type="PANTHER" id="PTHR46401:SF2">
    <property type="entry name" value="GLYCOSYLTRANSFERASE WBBK-RELATED"/>
    <property type="match status" value="1"/>
</dbReference>
<dbReference type="InterPro" id="IPR001296">
    <property type="entry name" value="Glyco_trans_1"/>
</dbReference>
<dbReference type="Pfam" id="PF00534">
    <property type="entry name" value="Glycos_transf_1"/>
    <property type="match status" value="2"/>
</dbReference>
<organism evidence="3 4">
    <name type="scientific">Luteibacter rhizovicinus DSM 16549</name>
    <dbReference type="NCBI Taxonomy" id="1440763"/>
    <lineage>
        <taxon>Bacteria</taxon>
        <taxon>Pseudomonadati</taxon>
        <taxon>Pseudomonadota</taxon>
        <taxon>Gammaproteobacteria</taxon>
        <taxon>Lysobacterales</taxon>
        <taxon>Rhodanobacteraceae</taxon>
        <taxon>Luteibacter</taxon>
    </lineage>
</organism>
<feature type="domain" description="Glycosyl transferase family 1" evidence="2">
    <location>
        <begin position="176"/>
        <end position="332"/>
    </location>
</feature>
<dbReference type="Proteomes" id="UP000182987">
    <property type="component" value="Chromosome"/>
</dbReference>
<evidence type="ECO:0000313" key="3">
    <source>
        <dbReference type="EMBL" id="APG04434.1"/>
    </source>
</evidence>
<reference evidence="4" key="1">
    <citation type="submission" date="2016-09" db="EMBL/GenBank/DDBJ databases">
        <authorList>
            <person name="Lysoe E."/>
        </authorList>
    </citation>
    <scope>NUCLEOTIDE SEQUENCE [LARGE SCALE GENOMIC DNA]</scope>
    <source>
        <strain evidence="4">LJ96T</strain>
    </source>
</reference>
<dbReference type="PANTHER" id="PTHR46401">
    <property type="entry name" value="GLYCOSYLTRANSFERASE WBBK-RELATED"/>
    <property type="match status" value="1"/>
</dbReference>
<proteinExistence type="predicted"/>
<dbReference type="SUPFAM" id="SSF53756">
    <property type="entry name" value="UDP-Glycosyltransferase/glycogen phosphorylase"/>
    <property type="match status" value="2"/>
</dbReference>
<sequence>MPEAVGTIRDMFSGIVAADRIVAWESLAPTASMWPENRSRGLVAERLRESFLESLDPDVILTASMVDGFVDSVVTSVPANSRALQVAILFDLIPLAMPEAYLVKEGQSAWYMRKVDHLARCDLLLGISESACGEAVRMLRASPERVVNISAAVSGEFRKLPGSLSAAAVGNKHGIGKPFVMYAGGFDPRKNLVALVHAYAALPRAIRAGHQLVMVGNIDTKEFDELTEARDACGMAKDELVFTGFVSDAELIRLYNTCALYVFPSTHEGFGLPALEAMSCGAVVIGASTTSLPEVIGANEALFDPASVPDITAKLAEGLTDEAFRQRMREHAAVQAARFSWESSADRAWTAIESAYGRKSADRSESNVRRVAEGARVAVLTTSAVTPDELAGVLGYVPANVDIFCRSRTAIAGEMPGGWRLHALGAFDPPSFDHIVVKVDDAADAHDLLRAVARCPATLLMTSGHPSSVYRALAESDPPLLAAMLYRWGGYRALDVMGALGPDRFDALPAAVLAFGDPAWCSSGESAERQVACSALIDELVAMPGVAEWPAAETLRLATAISANTPPASSLKSLYVDISHLVTEDAKTGIQRVVRHIVAELLATPPDGYRVEPVYIQPDGVFRYARSYCVNRFHPGVVLPDDSPVDFRPGDTFLGLDLAAHLVPYLRDTYVRMRSRGVDIHFVVYDLLPLFRPDCFDEAGLPTFRLWYEAIAELAEGIICISRTVADEFKQWLPQAMPMRGRPVRIGWFHLGADLVPTAEADDVEGVLPFDLGGKPSFLMVGTIEPRKGHAQTLAAFEALWARGHDVNLVLIGKPGWRVESLVTRLRDHAEIGKHLFWLDRADDAQLIAMYQTASALLAPSEGEGFGLPLIEAAQYGRPIIARDLPVFEEVAGEHAFYFSGVQPEPMADAIERWLGLFATGDEPRSTGLPWLTWRDSARQLAEVAVGGRWYESWMPGAVRHFVASDYRAQSTTGELVRGQRIAIGTSGLLYATPTFAVSAGEYQLRVMGSRDGDSGSAWVDVEAHGGAWRLASSELTAGEGAIGNIDIRIPEDVRDLRIRIMVNGGATIVFGSIELSPAA</sequence>
<keyword evidence="1" id="KW-0808">Transferase</keyword>
<dbReference type="STRING" id="1440763.BJI69_11340"/>
<evidence type="ECO:0000256" key="1">
    <source>
        <dbReference type="ARBA" id="ARBA00022679"/>
    </source>
</evidence>
<dbReference type="AlphaFoldDB" id="A0A1L3ETU2"/>
<name>A0A1L3ETU2_9GAMM</name>
<dbReference type="EMBL" id="CP017480">
    <property type="protein sequence ID" value="APG04434.1"/>
    <property type="molecule type" value="Genomic_DNA"/>
</dbReference>
<protein>
    <recommendedName>
        <fullName evidence="2">Glycosyl transferase family 1 domain-containing protein</fullName>
    </recommendedName>
</protein>
<feature type="domain" description="Glycosyl transferase family 1" evidence="2">
    <location>
        <begin position="774"/>
        <end position="915"/>
    </location>
</feature>